<dbReference type="InterPro" id="IPR003772">
    <property type="entry name" value="YceD"/>
</dbReference>
<name>A0A918PNC9_9SPHN</name>
<dbReference type="Pfam" id="PF02620">
    <property type="entry name" value="YceD"/>
    <property type="match status" value="1"/>
</dbReference>
<comment type="caution">
    <text evidence="1">The sequence shown here is derived from an EMBL/GenBank/DDBJ whole genome shotgun (WGS) entry which is preliminary data.</text>
</comment>
<dbReference type="RefSeq" id="WP_189622402.1">
    <property type="nucleotide sequence ID" value="NZ_BMZA01000022.1"/>
</dbReference>
<sequence>MTATSELSRLLDVRQVEGKAARILATADERAALAKRFGLVRIDSLSADLDLARNDRIVEARGVLKAQLIQSCAVSAEDIAVTVDEPVYIRFIPETETQPGADDEIEIDAEDLDEIPYTGHHFDLGEAVAQTLGLAIDPYLTGPNADAARKAAGIGAPEDQGPFAALKGLADRSQ</sequence>
<dbReference type="AlphaFoldDB" id="A0A918PNC9"/>
<reference evidence="1" key="2">
    <citation type="submission" date="2020-09" db="EMBL/GenBank/DDBJ databases">
        <authorList>
            <person name="Sun Q."/>
            <person name="Kim S."/>
        </authorList>
    </citation>
    <scope>NUCLEOTIDE SEQUENCE</scope>
    <source>
        <strain evidence="1">KCTC 32255</strain>
    </source>
</reference>
<evidence type="ECO:0000313" key="1">
    <source>
        <dbReference type="EMBL" id="GGZ15572.1"/>
    </source>
</evidence>
<organism evidence="1 2">
    <name type="scientific">Novosphingobium colocasiae</name>
    <dbReference type="NCBI Taxonomy" id="1256513"/>
    <lineage>
        <taxon>Bacteria</taxon>
        <taxon>Pseudomonadati</taxon>
        <taxon>Pseudomonadota</taxon>
        <taxon>Alphaproteobacteria</taxon>
        <taxon>Sphingomonadales</taxon>
        <taxon>Sphingomonadaceae</taxon>
        <taxon>Novosphingobium</taxon>
    </lineage>
</organism>
<dbReference type="Proteomes" id="UP000648075">
    <property type="component" value="Unassembled WGS sequence"/>
</dbReference>
<dbReference type="EMBL" id="BMZA01000022">
    <property type="protein sequence ID" value="GGZ15572.1"/>
    <property type="molecule type" value="Genomic_DNA"/>
</dbReference>
<evidence type="ECO:0000313" key="2">
    <source>
        <dbReference type="Proteomes" id="UP000648075"/>
    </source>
</evidence>
<accession>A0A918PNC9</accession>
<protein>
    <submittedName>
        <fullName evidence="1">Metal-binding protein</fullName>
    </submittedName>
</protein>
<keyword evidence="2" id="KW-1185">Reference proteome</keyword>
<gene>
    <name evidence="1" type="ORF">GCM10011614_33070</name>
</gene>
<proteinExistence type="predicted"/>
<reference evidence="1" key="1">
    <citation type="journal article" date="2014" name="Int. J. Syst. Evol. Microbiol.">
        <title>Complete genome sequence of Corynebacterium casei LMG S-19264T (=DSM 44701T), isolated from a smear-ripened cheese.</title>
        <authorList>
            <consortium name="US DOE Joint Genome Institute (JGI-PGF)"/>
            <person name="Walter F."/>
            <person name="Albersmeier A."/>
            <person name="Kalinowski J."/>
            <person name="Ruckert C."/>
        </authorList>
    </citation>
    <scope>NUCLEOTIDE SEQUENCE</scope>
    <source>
        <strain evidence="1">KCTC 32255</strain>
    </source>
</reference>